<dbReference type="PANTHER" id="PTHR14359:SF6">
    <property type="entry name" value="PHOSPHOPANTOTHENOYLCYSTEINE DECARBOXYLASE"/>
    <property type="match status" value="1"/>
</dbReference>
<dbReference type="KEGG" id="lel:PVL30_001412"/>
<dbReference type="PANTHER" id="PTHR14359">
    <property type="entry name" value="HOMO-OLIGOMERIC FLAVIN CONTAINING CYS DECARBOXYLASE FAMILY"/>
    <property type="match status" value="1"/>
</dbReference>
<dbReference type="VEuPathDB" id="FungiDB:LELG_01445"/>
<dbReference type="GO" id="GO:0015937">
    <property type="term" value="P:coenzyme A biosynthetic process"/>
    <property type="evidence" value="ECO:0007669"/>
    <property type="project" value="UniProtKB-KW"/>
</dbReference>
<dbReference type="HOGENOM" id="CLU_019898_0_0_1"/>
<dbReference type="InterPro" id="IPR003382">
    <property type="entry name" value="Flavoprotein"/>
</dbReference>
<dbReference type="InterPro" id="IPR036551">
    <property type="entry name" value="Flavin_trans-like"/>
</dbReference>
<evidence type="ECO:0000313" key="6">
    <source>
        <dbReference type="Proteomes" id="UP000001996"/>
    </source>
</evidence>
<feature type="compositionally biased region" description="Acidic residues" evidence="3">
    <location>
        <begin position="596"/>
        <end position="647"/>
    </location>
</feature>
<dbReference type="EMBL" id="CH981525">
    <property type="protein sequence ID" value="EDK43267.1"/>
    <property type="molecule type" value="Genomic_DNA"/>
</dbReference>
<feature type="compositionally biased region" description="Polar residues" evidence="3">
    <location>
        <begin position="33"/>
        <end position="47"/>
    </location>
</feature>
<dbReference type="Proteomes" id="UP000001996">
    <property type="component" value="Unassembled WGS sequence"/>
</dbReference>
<dbReference type="GO" id="GO:0071513">
    <property type="term" value="C:phosphopantothenoylcysteine decarboxylase complex"/>
    <property type="evidence" value="ECO:0007669"/>
    <property type="project" value="TreeGrafter"/>
</dbReference>
<dbReference type="GeneID" id="5234291"/>
<evidence type="ECO:0000259" key="4">
    <source>
        <dbReference type="Pfam" id="PF02441"/>
    </source>
</evidence>
<feature type="compositionally biased region" description="Low complexity" evidence="3">
    <location>
        <begin position="126"/>
        <end position="156"/>
    </location>
</feature>
<dbReference type="GO" id="GO:0010181">
    <property type="term" value="F:FMN binding"/>
    <property type="evidence" value="ECO:0007669"/>
    <property type="project" value="TreeGrafter"/>
</dbReference>
<gene>
    <name evidence="5" type="ORF">LELG_01445</name>
</gene>
<feature type="compositionally biased region" description="Basic and acidic residues" evidence="3">
    <location>
        <begin position="1"/>
        <end position="15"/>
    </location>
</feature>
<feature type="region of interest" description="Disordered" evidence="3">
    <location>
        <begin position="117"/>
        <end position="199"/>
    </location>
</feature>
<dbReference type="Pfam" id="PF02441">
    <property type="entry name" value="Flavoprotein"/>
    <property type="match status" value="1"/>
</dbReference>
<feature type="region of interest" description="Disordered" evidence="3">
    <location>
        <begin position="1"/>
        <end position="77"/>
    </location>
</feature>
<name>A5DVQ9_LODEL</name>
<feature type="compositionally biased region" description="Polar residues" evidence="3">
    <location>
        <begin position="57"/>
        <end position="76"/>
    </location>
</feature>
<evidence type="ECO:0000256" key="2">
    <source>
        <dbReference type="ARBA" id="ARBA00038350"/>
    </source>
</evidence>
<dbReference type="GO" id="GO:0004633">
    <property type="term" value="F:phosphopantothenoylcysteine decarboxylase activity"/>
    <property type="evidence" value="ECO:0007669"/>
    <property type="project" value="TreeGrafter"/>
</dbReference>
<accession>A5DVQ9</accession>
<evidence type="ECO:0000313" key="5">
    <source>
        <dbReference type="EMBL" id="EDK43267.1"/>
    </source>
</evidence>
<feature type="domain" description="Flavoprotein" evidence="4">
    <location>
        <begin position="334"/>
        <end position="591"/>
    </location>
</feature>
<feature type="compositionally biased region" description="Low complexity" evidence="3">
    <location>
        <begin position="232"/>
        <end position="252"/>
    </location>
</feature>
<dbReference type="AlphaFoldDB" id="A5DVQ9"/>
<dbReference type="OMA" id="ETYPNMS"/>
<organism evidence="5 6">
    <name type="scientific">Lodderomyces elongisporus (strain ATCC 11503 / CBS 2605 / JCM 1781 / NBRC 1676 / NRRL YB-4239)</name>
    <name type="common">Yeast</name>
    <name type="synonym">Saccharomyces elongisporus</name>
    <dbReference type="NCBI Taxonomy" id="379508"/>
    <lineage>
        <taxon>Eukaryota</taxon>
        <taxon>Fungi</taxon>
        <taxon>Dikarya</taxon>
        <taxon>Ascomycota</taxon>
        <taxon>Saccharomycotina</taxon>
        <taxon>Pichiomycetes</taxon>
        <taxon>Debaryomycetaceae</taxon>
        <taxon>Candida/Lodderomyces clade</taxon>
        <taxon>Lodderomyces</taxon>
    </lineage>
</organism>
<proteinExistence type="inferred from homology"/>
<comment type="similarity">
    <text evidence="2">Belongs to the HFCD (homooligomeric flavin containing Cys decarboxylase) superfamily.</text>
</comment>
<evidence type="ECO:0000256" key="3">
    <source>
        <dbReference type="SAM" id="MobiDB-lite"/>
    </source>
</evidence>
<reference evidence="5 6" key="1">
    <citation type="journal article" date="2009" name="Nature">
        <title>Evolution of pathogenicity and sexual reproduction in eight Candida genomes.</title>
        <authorList>
            <person name="Butler G."/>
            <person name="Rasmussen M.D."/>
            <person name="Lin M.F."/>
            <person name="Santos M.A."/>
            <person name="Sakthikumar S."/>
            <person name="Munro C.A."/>
            <person name="Rheinbay E."/>
            <person name="Grabherr M."/>
            <person name="Forche A."/>
            <person name="Reedy J.L."/>
            <person name="Agrafioti I."/>
            <person name="Arnaud M.B."/>
            <person name="Bates S."/>
            <person name="Brown A.J."/>
            <person name="Brunke S."/>
            <person name="Costanzo M.C."/>
            <person name="Fitzpatrick D.A."/>
            <person name="de Groot P.W."/>
            <person name="Harris D."/>
            <person name="Hoyer L.L."/>
            <person name="Hube B."/>
            <person name="Klis F.M."/>
            <person name="Kodira C."/>
            <person name="Lennard N."/>
            <person name="Logue M.E."/>
            <person name="Martin R."/>
            <person name="Neiman A.M."/>
            <person name="Nikolaou E."/>
            <person name="Quail M.A."/>
            <person name="Quinn J."/>
            <person name="Santos M.C."/>
            <person name="Schmitzberger F.F."/>
            <person name="Sherlock G."/>
            <person name="Shah P."/>
            <person name="Silverstein K.A."/>
            <person name="Skrzypek M.S."/>
            <person name="Soll D."/>
            <person name="Staggs R."/>
            <person name="Stansfield I."/>
            <person name="Stumpf M.P."/>
            <person name="Sudbery P.E."/>
            <person name="Srikantha T."/>
            <person name="Zeng Q."/>
            <person name="Berman J."/>
            <person name="Berriman M."/>
            <person name="Heitman J."/>
            <person name="Gow N.A."/>
            <person name="Lorenz M.C."/>
            <person name="Birren B.W."/>
            <person name="Kellis M."/>
            <person name="Cuomo C.A."/>
        </authorList>
    </citation>
    <scope>NUCLEOTIDE SEQUENCE [LARGE SCALE GENOMIC DNA]</scope>
    <source>
        <strain evidence="6">ATCC 11503 / BCRC 21390 / CBS 2605 / JCM 1781 / NBRC 1676 / NRRL YB-4239</strain>
    </source>
</reference>
<dbReference type="eggNOG" id="KOG0672">
    <property type="taxonomic scope" value="Eukaryota"/>
</dbReference>
<dbReference type="STRING" id="379508.A5DVQ9"/>
<dbReference type="SUPFAM" id="SSF52507">
    <property type="entry name" value="Homo-oligomeric flavin-containing Cys decarboxylases, HFCD"/>
    <property type="match status" value="2"/>
</dbReference>
<keyword evidence="6" id="KW-1185">Reference proteome</keyword>
<evidence type="ECO:0000256" key="1">
    <source>
        <dbReference type="ARBA" id="ARBA00022993"/>
    </source>
</evidence>
<feature type="region of interest" description="Disordered" evidence="3">
    <location>
        <begin position="590"/>
        <end position="647"/>
    </location>
</feature>
<dbReference type="OrthoDB" id="70387at2759"/>
<protein>
    <recommendedName>
        <fullName evidence="4">Flavoprotein domain-containing protein</fullName>
    </recommendedName>
</protein>
<keyword evidence="1" id="KW-0173">Coenzyme A biosynthesis</keyword>
<feature type="compositionally biased region" description="Polar residues" evidence="3">
    <location>
        <begin position="178"/>
        <end position="191"/>
    </location>
</feature>
<dbReference type="InParanoid" id="A5DVQ9"/>
<sequence>MSTSGKTDDAKKAAAEEAAPFSTPSPGNPVMSFLQSPVPTKPAQSLSVDIAKGNLNPVETRTRTQVQNKNGASESNVVKEYSVKPYTSSTQSTSAIPSTSSSVKKLVVKQDPNLKSCLTQTPSFSTPPNNNSNNNESNNNTNSNININNENNNNNNGQAGVGQNRPALTHPESEHTQHPQFLSTDNISPNNHGLGIAGKNPQTEEFAVVTPSHYTPMVPNQGAKITSPPLQASSNSTNSITNTTTTSTAATTTTTNATTSATSPIIGVRTQSPLLDTHEQHPVFQPSMSRMNSLRYKVDDKKYIETARHSNNNSEENLSSNLDTALEEEKSKLHLLIGITGCISIHKNVFLIIEKLFELYTHDNLEIQVILTKSAEYILSEKLHKFDEMGVRVWFSDDGWKYFLTSPFQKYYTQAVTTGNLPAFKKQFHSQNQILQQYSLVYDLQRWTDVLLLAPLSANTMAKLITGLSDNLLTDLLRIWPAPQVHYTDQNTAKQAPVKPHPHPHPLGEVKKDTTVISNNLAAPKPIISALALTNSMYSHPITKRQLVQLQETYPNMSILKPVEKCVDMDGNIAMGGMRSWREVVDFVCKKLGPPPEDEDEDEDEEEGDNDREEANDIDAILEENDDDEDDDDDEEEEEEEDTSETV</sequence>
<feature type="region of interest" description="Disordered" evidence="3">
    <location>
        <begin position="228"/>
        <end position="252"/>
    </location>
</feature>
<dbReference type="Gene3D" id="3.40.50.1950">
    <property type="entry name" value="Flavin prenyltransferase-like"/>
    <property type="match status" value="1"/>
</dbReference>